<evidence type="ECO:0000313" key="6">
    <source>
        <dbReference type="Proteomes" id="UP000490980"/>
    </source>
</evidence>
<protein>
    <recommendedName>
        <fullName evidence="4">PqqA binding protein</fullName>
    </recommendedName>
    <alternativeName>
        <fullName evidence="4">Coenzyme PQQ synthesis protein D</fullName>
    </alternativeName>
    <alternativeName>
        <fullName evidence="4">Pyrroloquinoline quinone biosynthesis protein D</fullName>
    </alternativeName>
</protein>
<proteinExistence type="inferred from homology"/>
<dbReference type="Gene3D" id="1.10.10.1150">
    <property type="entry name" value="Coenzyme PQQ synthesis protein D (PqqD)"/>
    <property type="match status" value="1"/>
</dbReference>
<dbReference type="GO" id="GO:0018189">
    <property type="term" value="P:pyrroloquinoline quinone biosynthetic process"/>
    <property type="evidence" value="ECO:0007669"/>
    <property type="project" value="UniProtKB-UniRule"/>
</dbReference>
<dbReference type="EMBL" id="JAARLZ010000003">
    <property type="protein sequence ID" value="NII06088.1"/>
    <property type="molecule type" value="Genomic_DNA"/>
</dbReference>
<comment type="subunit">
    <text evidence="2 4">Monomer. Interacts with PqqE.</text>
</comment>
<evidence type="ECO:0000313" key="5">
    <source>
        <dbReference type="EMBL" id="NII06088.1"/>
    </source>
</evidence>
<dbReference type="InterPro" id="IPR008792">
    <property type="entry name" value="PQQD"/>
</dbReference>
<dbReference type="HAMAP" id="MF_00655">
    <property type="entry name" value="PQQ_syn_PqqD"/>
    <property type="match status" value="1"/>
</dbReference>
<keyword evidence="6" id="KW-1185">Reference proteome</keyword>
<comment type="function">
    <text evidence="4">Functions as a PqqA binding protein and presents PqqA to PqqE, in the pyrroloquinoline quinone (PQQ) biosynthetic pathway.</text>
</comment>
<dbReference type="RefSeq" id="WP_166947181.1">
    <property type="nucleotide sequence ID" value="NZ_JAARLZ010000003.1"/>
</dbReference>
<dbReference type="NCBIfam" id="NF002535">
    <property type="entry name" value="PRK02079.1"/>
    <property type="match status" value="1"/>
</dbReference>
<dbReference type="InterPro" id="IPR041881">
    <property type="entry name" value="PqqD_sf"/>
</dbReference>
<sequence>MSRKRIPQWRPGYRFQWEPAQEAFVLLYPEGMVRLNEGAGMIGELIDGQRSVAQIVAALANEFPDEDIGGDVDDFMQVAHEKHWLHFA</sequence>
<evidence type="ECO:0000256" key="4">
    <source>
        <dbReference type="HAMAP-Rule" id="MF_00655"/>
    </source>
</evidence>
<comment type="caution">
    <text evidence="5">The sequence shown here is derived from an EMBL/GenBank/DDBJ whole genome shotgun (WGS) entry which is preliminary data.</text>
</comment>
<dbReference type="Proteomes" id="UP000490980">
    <property type="component" value="Unassembled WGS sequence"/>
</dbReference>
<accession>A0A7X5U905</accession>
<dbReference type="GO" id="GO:0048038">
    <property type="term" value="F:quinone binding"/>
    <property type="evidence" value="ECO:0007669"/>
    <property type="project" value="InterPro"/>
</dbReference>
<comment type="similarity">
    <text evidence="4">Belongs to the PqqD family.</text>
</comment>
<organism evidence="5 6">
    <name type="scientific">Luteibacter anthropi</name>
    <dbReference type="NCBI Taxonomy" id="564369"/>
    <lineage>
        <taxon>Bacteria</taxon>
        <taxon>Pseudomonadati</taxon>
        <taxon>Pseudomonadota</taxon>
        <taxon>Gammaproteobacteria</taxon>
        <taxon>Lysobacterales</taxon>
        <taxon>Rhodanobacteraceae</taxon>
        <taxon>Luteibacter</taxon>
    </lineage>
</organism>
<gene>
    <name evidence="4 5" type="primary">pqqD</name>
    <name evidence="5" type="ORF">HBF25_06775</name>
</gene>
<reference evidence="5 6" key="1">
    <citation type="submission" date="2020-03" db="EMBL/GenBank/DDBJ databases">
        <authorList>
            <person name="Lai Q."/>
        </authorList>
    </citation>
    <scope>NUCLEOTIDE SEQUENCE [LARGE SCALE GENOMIC DNA]</scope>
    <source>
        <strain evidence="5 6">CCUG 25036</strain>
    </source>
</reference>
<name>A0A7X5U905_9GAMM</name>
<dbReference type="InterPro" id="IPR022479">
    <property type="entry name" value="PqqD_bac"/>
</dbReference>
<evidence type="ECO:0000256" key="2">
    <source>
        <dbReference type="ARBA" id="ARBA00011741"/>
    </source>
</evidence>
<evidence type="ECO:0000256" key="3">
    <source>
        <dbReference type="ARBA" id="ARBA00022905"/>
    </source>
</evidence>
<dbReference type="NCBIfam" id="TIGR03859">
    <property type="entry name" value="PQQ_PqqD"/>
    <property type="match status" value="1"/>
</dbReference>
<dbReference type="Pfam" id="PF05402">
    <property type="entry name" value="PqqD"/>
    <property type="match status" value="1"/>
</dbReference>
<comment type="pathway">
    <text evidence="1 4">Cofactor biosynthesis; pyrroloquinoline quinone biosynthesis.</text>
</comment>
<keyword evidence="3 4" id="KW-0884">PQQ biosynthesis</keyword>
<dbReference type="UniPathway" id="UPA00539"/>
<evidence type="ECO:0000256" key="1">
    <source>
        <dbReference type="ARBA" id="ARBA00004886"/>
    </source>
</evidence>
<dbReference type="AlphaFoldDB" id="A0A7X5U905"/>